<evidence type="ECO:0000259" key="3">
    <source>
        <dbReference type="PROSITE" id="PS51269"/>
    </source>
</evidence>
<dbReference type="PANTHER" id="PTHR15666">
    <property type="entry name" value="COMM DOMAIN CONTAINING PROTEIN 5"/>
    <property type="match status" value="1"/>
</dbReference>
<evidence type="ECO:0000256" key="1">
    <source>
        <dbReference type="ARBA" id="ARBA00016556"/>
    </source>
</evidence>
<evidence type="ECO:0000256" key="2">
    <source>
        <dbReference type="ARBA" id="ARBA00093452"/>
    </source>
</evidence>
<sequence>PGGGRGGGFLGPRVPAEVEAMARGVQDMGKETFRRLLKVTVNALEGKDCKESVKLIADSTNLSEEQLAFLISGMYTLLREALRLPLSTFKQEVFKEDLKELRIPEDFIVDFSSIVFGNRRPASEGTALIQGSRLPSVQDFKWRVDVAISTSSLARALQPSILMMMKLSDGTAHRFEVPVAKFQELRYNVALILKEMNDLEKRSILKIQD</sequence>
<evidence type="ECO:0000313" key="4">
    <source>
        <dbReference type="Ensembl" id="ENSSOCP00000002492.1"/>
    </source>
</evidence>
<proteinExistence type="inferred from homology"/>
<dbReference type="InterPro" id="IPR037357">
    <property type="entry name" value="COMMD5"/>
</dbReference>
<name>A0A8D0EMW0_STROC</name>
<keyword evidence="5" id="KW-1185">Reference proteome</keyword>
<dbReference type="Ensembl" id="ENSSOCT00000002549.1">
    <property type="protein sequence ID" value="ENSSOCP00000002492.1"/>
    <property type="gene ID" value="ENSSOCG00000001938.1"/>
</dbReference>
<reference evidence="4" key="1">
    <citation type="submission" date="2025-08" db="UniProtKB">
        <authorList>
            <consortium name="Ensembl"/>
        </authorList>
    </citation>
    <scope>IDENTIFICATION</scope>
</reference>
<dbReference type="PANTHER" id="PTHR15666:SF1">
    <property type="entry name" value="COMM DOMAIN-CONTAINING PROTEIN 5"/>
    <property type="match status" value="1"/>
</dbReference>
<accession>A0A8D0EMW0</accession>
<organism evidence="4 5">
    <name type="scientific">Strix occidentalis caurina</name>
    <name type="common">northern spotted owl</name>
    <dbReference type="NCBI Taxonomy" id="311401"/>
    <lineage>
        <taxon>Eukaryota</taxon>
        <taxon>Metazoa</taxon>
        <taxon>Chordata</taxon>
        <taxon>Craniata</taxon>
        <taxon>Vertebrata</taxon>
        <taxon>Euteleostomi</taxon>
        <taxon>Archelosauria</taxon>
        <taxon>Archosauria</taxon>
        <taxon>Dinosauria</taxon>
        <taxon>Saurischia</taxon>
        <taxon>Theropoda</taxon>
        <taxon>Coelurosauria</taxon>
        <taxon>Aves</taxon>
        <taxon>Neognathae</taxon>
        <taxon>Neoaves</taxon>
        <taxon>Telluraves</taxon>
        <taxon>Strigiformes</taxon>
        <taxon>Strigidae</taxon>
        <taxon>Strix</taxon>
    </lineage>
</organism>
<dbReference type="Pfam" id="PF21672">
    <property type="entry name" value="COMM_HN"/>
    <property type="match status" value="1"/>
</dbReference>
<dbReference type="Proteomes" id="UP000694551">
    <property type="component" value="Unplaced"/>
</dbReference>
<feature type="domain" description="COMM" evidence="3">
    <location>
        <begin position="136"/>
        <end position="200"/>
    </location>
</feature>
<dbReference type="CDD" id="cd04753">
    <property type="entry name" value="Commd5_HCaRG"/>
    <property type="match status" value="1"/>
</dbReference>
<protein>
    <recommendedName>
        <fullName evidence="1">COMM domain-containing protein 5</fullName>
    </recommendedName>
</protein>
<comment type="similarity">
    <text evidence="2">Belongs to the COMM domain-containing protein 5 family.</text>
</comment>
<dbReference type="InterPro" id="IPR017920">
    <property type="entry name" value="COMM"/>
</dbReference>
<dbReference type="GO" id="GO:0005634">
    <property type="term" value="C:nucleus"/>
    <property type="evidence" value="ECO:0007669"/>
    <property type="project" value="TreeGrafter"/>
</dbReference>
<dbReference type="AlphaFoldDB" id="A0A8D0EMW0"/>
<dbReference type="PROSITE" id="PS51269">
    <property type="entry name" value="COMM"/>
    <property type="match status" value="1"/>
</dbReference>
<evidence type="ECO:0000313" key="5">
    <source>
        <dbReference type="Proteomes" id="UP000694551"/>
    </source>
</evidence>
<dbReference type="Pfam" id="PF07258">
    <property type="entry name" value="COMM_domain"/>
    <property type="match status" value="1"/>
</dbReference>
<reference evidence="4" key="2">
    <citation type="submission" date="2025-09" db="UniProtKB">
        <authorList>
            <consortium name="Ensembl"/>
        </authorList>
    </citation>
    <scope>IDENTIFICATION</scope>
</reference>